<reference evidence="13" key="1">
    <citation type="submission" date="2020-03" db="EMBL/GenBank/DDBJ databases">
        <title>A high-quality chromosome-level genome assembly of a woody plant with both climbing and erect habits, Rhamnella rubrinervis.</title>
        <authorList>
            <person name="Lu Z."/>
            <person name="Yang Y."/>
            <person name="Zhu X."/>
            <person name="Sun Y."/>
        </authorList>
    </citation>
    <scope>NUCLEOTIDE SEQUENCE</scope>
    <source>
        <strain evidence="13">BYM</strain>
        <tissue evidence="13">Leaf</tissue>
    </source>
</reference>
<evidence type="ECO:0000256" key="5">
    <source>
        <dbReference type="ARBA" id="ARBA00022741"/>
    </source>
</evidence>
<dbReference type="PANTHER" id="PTHR48041">
    <property type="entry name" value="ABC TRANSPORTER G FAMILY MEMBER 28"/>
    <property type="match status" value="1"/>
</dbReference>
<organism evidence="13 14">
    <name type="scientific">Rhamnella rubrinervis</name>
    <dbReference type="NCBI Taxonomy" id="2594499"/>
    <lineage>
        <taxon>Eukaryota</taxon>
        <taxon>Viridiplantae</taxon>
        <taxon>Streptophyta</taxon>
        <taxon>Embryophyta</taxon>
        <taxon>Tracheophyta</taxon>
        <taxon>Spermatophyta</taxon>
        <taxon>Magnoliopsida</taxon>
        <taxon>eudicotyledons</taxon>
        <taxon>Gunneridae</taxon>
        <taxon>Pentapetalae</taxon>
        <taxon>rosids</taxon>
        <taxon>fabids</taxon>
        <taxon>Rosales</taxon>
        <taxon>Rhamnaceae</taxon>
        <taxon>rhamnoid group</taxon>
        <taxon>Rhamneae</taxon>
        <taxon>Rhamnella</taxon>
    </lineage>
</organism>
<dbReference type="PROSITE" id="PS50893">
    <property type="entry name" value="ABC_TRANSPORTER_2"/>
    <property type="match status" value="1"/>
</dbReference>
<dbReference type="SUPFAM" id="SSF52540">
    <property type="entry name" value="P-loop containing nucleoside triphosphate hydrolases"/>
    <property type="match status" value="1"/>
</dbReference>
<feature type="transmembrane region" description="Helical" evidence="10">
    <location>
        <begin position="292"/>
        <end position="314"/>
    </location>
</feature>
<keyword evidence="3" id="KW-0813">Transport</keyword>
<keyword evidence="8 10" id="KW-0472">Membrane</keyword>
<evidence type="ECO:0000256" key="8">
    <source>
        <dbReference type="ARBA" id="ARBA00023136"/>
    </source>
</evidence>
<dbReference type="Gene3D" id="3.40.50.300">
    <property type="entry name" value="P-loop containing nucleotide triphosphate hydrolases"/>
    <property type="match status" value="1"/>
</dbReference>
<evidence type="ECO:0000256" key="7">
    <source>
        <dbReference type="ARBA" id="ARBA00022989"/>
    </source>
</evidence>
<evidence type="ECO:0000256" key="2">
    <source>
        <dbReference type="ARBA" id="ARBA00005814"/>
    </source>
</evidence>
<evidence type="ECO:0000256" key="4">
    <source>
        <dbReference type="ARBA" id="ARBA00022692"/>
    </source>
</evidence>
<evidence type="ECO:0000313" key="14">
    <source>
        <dbReference type="Proteomes" id="UP000796880"/>
    </source>
</evidence>
<dbReference type="GO" id="GO:0016020">
    <property type="term" value="C:membrane"/>
    <property type="evidence" value="ECO:0007669"/>
    <property type="project" value="UniProtKB-SubCell"/>
</dbReference>
<feature type="signal peptide" evidence="11">
    <location>
        <begin position="1"/>
        <end position="30"/>
    </location>
</feature>
<gene>
    <name evidence="13" type="ORF">FNV43_RR05414</name>
</gene>
<keyword evidence="5" id="KW-0547">Nucleotide-binding</keyword>
<evidence type="ECO:0000256" key="3">
    <source>
        <dbReference type="ARBA" id="ARBA00022448"/>
    </source>
</evidence>
<sequence length="1104" mass="121811">MSRKKANAYLGFSLIVFLVVVLSLPSRVASQDAVNSNNPAALDMFSGLINSQISNFTYIFRDDIKKHFGFCITDVDAEYNNAFNFSKDVGFISACAQKNKDIMQRLCTAAEIKFYFNSFFSSDSSSKKTNYLKPNKNCNLTSWVSGCEPGWACSVGPDTKVDLKNAKDVPARTSTCAPCCEGFFCPHGLTCMIPCPLGAYCPLAKLNKNSGICEPYHYQLPPGEPNHTCGGANTWADILSSREVFCSAGSYCPSTVKKNPCSRGHYCRTGSTTQQECFRMATCTPKSENQNITAYGVMLFAGLSFLLVIIYNCSDQVLATREKRQAKSREKAVQSVRETAQAREKWKSARDIAKKHAIGLQTQFSRTFSRRKSSRASFGLTKSGDVGLPPMPPQSTAGPSKGKKKEKNTLTNMIQSIEADPDSHEGFNLEIGDKNIKKQAPKGKQLHTQSQIFKYAYGQIEKEKALQEQNKNLTFSGVISMASDIETRKRPTIEVAFKDLTLTLKGKNKHLMRCVTGKISPGRVSAVMGPSGAGKTTFLSALAGKVTGCTMSGLILINGKVESIHSYKKIIGFVPQDDIVHGNLTVEENLWFSARCRLSADLPKPEKVLVVERVIEALGLQAVRDSLVGTVEKRGISGGQRKRVNVGLEMVMEPSLLILDEPTSGLDSSSSNLLLKALRREALEGVNICMVVHQPSYTLFRMFDDLILLAKGGLTVYHGSVKKVEEYFATLGITVPDRVNPPDHFIDILEGIVKPSTSSGVNYKQLPVRWMLHNGYPVPLDMLQSADGISTSTSESSANEANPADPAADADGQSFAGEFWQDVKCNVKLKKDSIQHNFLKSSDLSNRKNPSVFQQYRYFLGRVGKQRLREARTQAVDFLILLLAGICLGTLAKVSDETFGSLGYNYTVIAVSLLCKIAALRSFSLDKLHYWRESSSGISSLAYFLAKDTVDHLNTIIKPLVYLSMFYFFNNPRSSVTDNYVVLFCLVYCVTGIAYALAIFFEPGPAQLWSVLLPVVLTLIATNNKDSEVIDAIANMCYTKWALEAFVVANAKRYSGVWLITRCGSLMKSGYDLNHWYHCLLYLLAFGVASRGVAYFCMVTFQKK</sequence>
<dbReference type="GO" id="GO:0005524">
    <property type="term" value="F:ATP binding"/>
    <property type="evidence" value="ECO:0007669"/>
    <property type="project" value="UniProtKB-KW"/>
</dbReference>
<dbReference type="CDD" id="cd03213">
    <property type="entry name" value="ABCG_EPDR"/>
    <property type="match status" value="1"/>
</dbReference>
<feature type="chain" id="PRO_5035479819" description="ABC transporter domain-containing protein" evidence="11">
    <location>
        <begin position="31"/>
        <end position="1104"/>
    </location>
</feature>
<evidence type="ECO:0000256" key="11">
    <source>
        <dbReference type="SAM" id="SignalP"/>
    </source>
</evidence>
<keyword evidence="4 10" id="KW-0812">Transmembrane</keyword>
<dbReference type="Proteomes" id="UP000796880">
    <property type="component" value="Unassembled WGS sequence"/>
</dbReference>
<comment type="subcellular location">
    <subcellularLocation>
        <location evidence="1">Membrane</location>
        <topology evidence="1">Multi-pass membrane protein</topology>
    </subcellularLocation>
</comment>
<comment type="similarity">
    <text evidence="2">Belongs to the ABC transporter superfamily. ABCG family. Eye pigment precursor importer (TC 3.A.1.204) subfamily.</text>
</comment>
<dbReference type="InterPro" id="IPR017871">
    <property type="entry name" value="ABC_transporter-like_CS"/>
</dbReference>
<keyword evidence="6" id="KW-0067">ATP-binding</keyword>
<evidence type="ECO:0000313" key="13">
    <source>
        <dbReference type="EMBL" id="KAF3454966.1"/>
    </source>
</evidence>
<feature type="transmembrane region" description="Helical" evidence="10">
    <location>
        <begin position="904"/>
        <end position="923"/>
    </location>
</feature>
<dbReference type="EMBL" id="VOIH02000002">
    <property type="protein sequence ID" value="KAF3454966.1"/>
    <property type="molecule type" value="Genomic_DNA"/>
</dbReference>
<dbReference type="AlphaFoldDB" id="A0A8K0HL99"/>
<evidence type="ECO:0000256" key="10">
    <source>
        <dbReference type="SAM" id="Phobius"/>
    </source>
</evidence>
<dbReference type="InterPro" id="IPR050352">
    <property type="entry name" value="ABCG_transporters"/>
</dbReference>
<comment type="caution">
    <text evidence="13">The sequence shown here is derived from an EMBL/GenBank/DDBJ whole genome shotgun (WGS) entry which is preliminary data.</text>
</comment>
<accession>A0A8K0HL99</accession>
<dbReference type="SMART" id="SM00382">
    <property type="entry name" value="AAA"/>
    <property type="match status" value="1"/>
</dbReference>
<protein>
    <recommendedName>
        <fullName evidence="12">ABC transporter domain-containing protein</fullName>
    </recommendedName>
</protein>
<dbReference type="PROSITE" id="PS00211">
    <property type="entry name" value="ABC_TRANSPORTER_1"/>
    <property type="match status" value="1"/>
</dbReference>
<feature type="region of interest" description="Disordered" evidence="9">
    <location>
        <begin position="364"/>
        <end position="407"/>
    </location>
</feature>
<keyword evidence="14" id="KW-1185">Reference proteome</keyword>
<proteinExistence type="inferred from homology"/>
<dbReference type="GO" id="GO:0140359">
    <property type="term" value="F:ABC-type transporter activity"/>
    <property type="evidence" value="ECO:0007669"/>
    <property type="project" value="InterPro"/>
</dbReference>
<dbReference type="Pfam" id="PF19055">
    <property type="entry name" value="ABC2_membrane_7"/>
    <property type="match status" value="1"/>
</dbReference>
<keyword evidence="11" id="KW-0732">Signal</keyword>
<name>A0A8K0HL99_9ROSA</name>
<dbReference type="GO" id="GO:0016887">
    <property type="term" value="F:ATP hydrolysis activity"/>
    <property type="evidence" value="ECO:0007669"/>
    <property type="project" value="InterPro"/>
</dbReference>
<evidence type="ECO:0000259" key="12">
    <source>
        <dbReference type="PROSITE" id="PS50893"/>
    </source>
</evidence>
<dbReference type="InterPro" id="IPR003593">
    <property type="entry name" value="AAA+_ATPase"/>
</dbReference>
<feature type="transmembrane region" description="Helical" evidence="10">
    <location>
        <begin position="875"/>
        <end position="892"/>
    </location>
</feature>
<dbReference type="FunFam" id="3.40.50.300:FF:000367">
    <property type="entry name" value="ABC transporter G family member 24"/>
    <property type="match status" value="1"/>
</dbReference>
<feature type="compositionally biased region" description="Low complexity" evidence="9">
    <location>
        <begin position="790"/>
        <end position="809"/>
    </location>
</feature>
<feature type="region of interest" description="Disordered" evidence="9">
    <location>
        <begin position="788"/>
        <end position="809"/>
    </location>
</feature>
<keyword evidence="7 10" id="KW-1133">Transmembrane helix</keyword>
<feature type="transmembrane region" description="Helical" evidence="10">
    <location>
        <begin position="1075"/>
        <end position="1101"/>
    </location>
</feature>
<evidence type="ECO:0000256" key="1">
    <source>
        <dbReference type="ARBA" id="ARBA00004141"/>
    </source>
</evidence>
<evidence type="ECO:0000256" key="6">
    <source>
        <dbReference type="ARBA" id="ARBA00022840"/>
    </source>
</evidence>
<evidence type="ECO:0000256" key="9">
    <source>
        <dbReference type="SAM" id="MobiDB-lite"/>
    </source>
</evidence>
<dbReference type="PANTHER" id="PTHR48041:SF91">
    <property type="entry name" value="ABC TRANSPORTER G FAMILY MEMBER 28"/>
    <property type="match status" value="1"/>
</dbReference>
<dbReference type="InterPro" id="IPR003439">
    <property type="entry name" value="ABC_transporter-like_ATP-bd"/>
</dbReference>
<feature type="domain" description="ABC transporter" evidence="12">
    <location>
        <begin position="495"/>
        <end position="737"/>
    </location>
</feature>
<dbReference type="OrthoDB" id="66620at2759"/>
<dbReference type="InterPro" id="IPR027417">
    <property type="entry name" value="P-loop_NTPase"/>
</dbReference>
<dbReference type="Pfam" id="PF00005">
    <property type="entry name" value="ABC_tran"/>
    <property type="match status" value="1"/>
</dbReference>
<feature type="transmembrane region" description="Helical" evidence="10">
    <location>
        <begin position="981"/>
        <end position="1001"/>
    </location>
</feature>
<dbReference type="InterPro" id="IPR043926">
    <property type="entry name" value="ABCG_dom"/>
</dbReference>